<dbReference type="PROSITE" id="PS50850">
    <property type="entry name" value="MFS"/>
    <property type="match status" value="1"/>
</dbReference>
<dbReference type="Gene3D" id="1.20.1250.20">
    <property type="entry name" value="MFS general substrate transporter like domains"/>
    <property type="match status" value="1"/>
</dbReference>
<evidence type="ECO:0000313" key="7">
    <source>
        <dbReference type="Proteomes" id="UP000321058"/>
    </source>
</evidence>
<organism evidence="6 7">
    <name type="scientific">Reyranella soli</name>
    <dbReference type="NCBI Taxonomy" id="1230389"/>
    <lineage>
        <taxon>Bacteria</taxon>
        <taxon>Pseudomonadati</taxon>
        <taxon>Pseudomonadota</taxon>
        <taxon>Alphaproteobacteria</taxon>
        <taxon>Hyphomicrobiales</taxon>
        <taxon>Reyranellaceae</taxon>
        <taxon>Reyranella</taxon>
    </lineage>
</organism>
<dbReference type="Pfam" id="PF07690">
    <property type="entry name" value="MFS_1"/>
    <property type="match status" value="1"/>
</dbReference>
<name>A0A512NLC3_9HYPH</name>
<dbReference type="AlphaFoldDB" id="A0A512NLC3"/>
<evidence type="ECO:0000256" key="2">
    <source>
        <dbReference type="ARBA" id="ARBA00022989"/>
    </source>
</evidence>
<dbReference type="PANTHER" id="PTHR11360">
    <property type="entry name" value="MONOCARBOXYLATE TRANSPORTER"/>
    <property type="match status" value="1"/>
</dbReference>
<feature type="transmembrane region" description="Helical" evidence="4">
    <location>
        <begin position="40"/>
        <end position="59"/>
    </location>
</feature>
<feature type="transmembrane region" description="Helical" evidence="4">
    <location>
        <begin position="161"/>
        <end position="182"/>
    </location>
</feature>
<feature type="transmembrane region" description="Helical" evidence="4">
    <location>
        <begin position="279"/>
        <end position="299"/>
    </location>
</feature>
<sequence>MRSPFAIAVNALGITQITAWGTSFYCLGVLAKPIAAETGWAISTIFLGFSVALVTMGVISTSVGRLIDRIGGRVVMSAGTVIVSLGLFALAQVHGIAAYFVAWVVVGIGMRCCLYDAAFAALVQVVPSRGRLAISYLTLYGAYASTVFWVIGHYLNEAYGWRGTLMLFAAINLVICLPLNWLGLSWRETGAVATTAKPAASTSEGPALQGRQRTVGMILFALIMSLNGFVFGVISLQLVPLLEAAGLVGAIAVWVASLKGHGQFGGRLIEIFFAKNLKAMTVARIAIGVLPPCLVLLMVARGELWLLVAFTLLLGASQGVITIVRGAVPLALFGAEGYGAMLGLIATPILLVNAFSPSLFALIVDQIGWHNGLYVLLGCSVLTWIAIELMSRWYEGARSATVPAGDRTR</sequence>
<keyword evidence="3 4" id="KW-0472">Membrane</keyword>
<dbReference type="RefSeq" id="WP_147155134.1">
    <property type="nucleotide sequence ID" value="NZ_BKAJ01000139.1"/>
</dbReference>
<feature type="domain" description="Major facilitator superfamily (MFS) profile" evidence="5">
    <location>
        <begin position="1"/>
        <end position="395"/>
    </location>
</feature>
<feature type="transmembrane region" description="Helical" evidence="4">
    <location>
        <begin position="305"/>
        <end position="328"/>
    </location>
</feature>
<dbReference type="EMBL" id="BKAJ01000139">
    <property type="protein sequence ID" value="GEP59748.1"/>
    <property type="molecule type" value="Genomic_DNA"/>
</dbReference>
<feature type="transmembrane region" description="Helical" evidence="4">
    <location>
        <begin position="71"/>
        <end position="90"/>
    </location>
</feature>
<keyword evidence="2 4" id="KW-1133">Transmembrane helix</keyword>
<dbReference type="PANTHER" id="PTHR11360:SF290">
    <property type="entry name" value="MONOCARBOXYLATE MFS PERMEASE"/>
    <property type="match status" value="1"/>
</dbReference>
<gene>
    <name evidence="6" type="ORF">RSO01_69140</name>
</gene>
<reference evidence="6 7" key="1">
    <citation type="submission" date="2019-07" db="EMBL/GenBank/DDBJ databases">
        <title>Whole genome shotgun sequence of Reyranella soli NBRC 108950.</title>
        <authorList>
            <person name="Hosoyama A."/>
            <person name="Uohara A."/>
            <person name="Ohji S."/>
            <person name="Ichikawa N."/>
        </authorList>
    </citation>
    <scope>NUCLEOTIDE SEQUENCE [LARGE SCALE GENOMIC DNA]</scope>
    <source>
        <strain evidence="6 7">NBRC 108950</strain>
    </source>
</reference>
<proteinExistence type="predicted"/>
<dbReference type="InterPro" id="IPR036259">
    <property type="entry name" value="MFS_trans_sf"/>
</dbReference>
<dbReference type="OrthoDB" id="7200137at2"/>
<dbReference type="InterPro" id="IPR020846">
    <property type="entry name" value="MFS_dom"/>
</dbReference>
<keyword evidence="1 4" id="KW-0812">Transmembrane</keyword>
<feature type="transmembrane region" description="Helical" evidence="4">
    <location>
        <begin position="96"/>
        <end position="122"/>
    </location>
</feature>
<dbReference type="SUPFAM" id="SSF103473">
    <property type="entry name" value="MFS general substrate transporter"/>
    <property type="match status" value="1"/>
</dbReference>
<feature type="transmembrane region" description="Helical" evidence="4">
    <location>
        <begin position="7"/>
        <end position="34"/>
    </location>
</feature>
<dbReference type="GO" id="GO:0022857">
    <property type="term" value="F:transmembrane transporter activity"/>
    <property type="evidence" value="ECO:0007669"/>
    <property type="project" value="InterPro"/>
</dbReference>
<feature type="transmembrane region" description="Helical" evidence="4">
    <location>
        <begin position="369"/>
        <end position="389"/>
    </location>
</feature>
<evidence type="ECO:0000256" key="3">
    <source>
        <dbReference type="ARBA" id="ARBA00023136"/>
    </source>
</evidence>
<feature type="transmembrane region" description="Helical" evidence="4">
    <location>
        <begin position="215"/>
        <end position="234"/>
    </location>
</feature>
<keyword evidence="7" id="KW-1185">Reference proteome</keyword>
<evidence type="ECO:0000313" key="6">
    <source>
        <dbReference type="EMBL" id="GEP59748.1"/>
    </source>
</evidence>
<evidence type="ECO:0000256" key="1">
    <source>
        <dbReference type="ARBA" id="ARBA00022692"/>
    </source>
</evidence>
<evidence type="ECO:0000259" key="5">
    <source>
        <dbReference type="PROSITE" id="PS50850"/>
    </source>
</evidence>
<dbReference type="InterPro" id="IPR011701">
    <property type="entry name" value="MFS"/>
</dbReference>
<dbReference type="Proteomes" id="UP000321058">
    <property type="component" value="Unassembled WGS sequence"/>
</dbReference>
<protein>
    <submittedName>
        <fullName evidence="6">MFS transporter</fullName>
    </submittedName>
</protein>
<dbReference type="InterPro" id="IPR050327">
    <property type="entry name" value="Proton-linked_MCT"/>
</dbReference>
<comment type="caution">
    <text evidence="6">The sequence shown here is derived from an EMBL/GenBank/DDBJ whole genome shotgun (WGS) entry which is preliminary data.</text>
</comment>
<feature type="transmembrane region" description="Helical" evidence="4">
    <location>
        <begin position="134"/>
        <end position="155"/>
    </location>
</feature>
<feature type="transmembrane region" description="Helical" evidence="4">
    <location>
        <begin position="340"/>
        <end position="363"/>
    </location>
</feature>
<accession>A0A512NLC3</accession>
<evidence type="ECO:0000256" key="4">
    <source>
        <dbReference type="SAM" id="Phobius"/>
    </source>
</evidence>